<feature type="compositionally biased region" description="Polar residues" evidence="6">
    <location>
        <begin position="126"/>
        <end position="151"/>
    </location>
</feature>
<dbReference type="PRINTS" id="PR00405">
    <property type="entry name" value="REVINTRACTNG"/>
</dbReference>
<dbReference type="Pfam" id="PF01412">
    <property type="entry name" value="ArfGap"/>
    <property type="match status" value="1"/>
</dbReference>
<gene>
    <name evidence="8" type="ORF">WMSIL1_LOCUS2256</name>
</gene>
<dbReference type="PROSITE" id="PS50115">
    <property type="entry name" value="ARFGAP"/>
    <property type="match status" value="1"/>
</dbReference>
<dbReference type="Gene3D" id="1.10.220.150">
    <property type="entry name" value="Arf GTPase activating protein"/>
    <property type="match status" value="1"/>
</dbReference>
<protein>
    <recommendedName>
        <fullName evidence="7">Arf-GAP domain-containing protein</fullName>
    </recommendedName>
</protein>
<sequence length="325" mass="35977">MASPRTRHALAEIRRVDENNFCFECGTPNPQWASVTYGIWICLECSGRHRGLGVHLSFVRSVTMDKWKTIELEKMKVGGNRKARIFFESQPDYRPNCSLSEKYSSLAAALLRDKITTEAEGGVWSEETSSARNYRPSHSMSRSATTNSLPSSKPRDIGRQGTSSGVPSVHSDLESWLNESEHKARTEDFFTRQMMENSTRPSGIPPSQGGRYEGFGSTPVQNRPPQGSAYDDAMKVLINGWSTVSMLASVAAKKTTELTATAAEKTKQIGETVQTKIKEGHLLDTITDGVSNLSTKVISVTCELYLSTATFIISILYNISLSHYF</sequence>
<evidence type="ECO:0000256" key="4">
    <source>
        <dbReference type="ARBA" id="ARBA00022833"/>
    </source>
</evidence>
<feature type="domain" description="Arf-GAP" evidence="7">
    <location>
        <begin position="7"/>
        <end position="124"/>
    </location>
</feature>
<dbReference type="InterPro" id="IPR037278">
    <property type="entry name" value="ARFGAP/RecO"/>
</dbReference>
<dbReference type="SUPFAM" id="SSF57863">
    <property type="entry name" value="ArfGap/RecO-like zinc finger"/>
    <property type="match status" value="1"/>
</dbReference>
<dbReference type="PANTHER" id="PTHR46395">
    <property type="entry name" value="ADP-RIBOSYLATION FACTOR GTPASE-ACTIVATING PROTEIN 1"/>
    <property type="match status" value="1"/>
</dbReference>
<evidence type="ECO:0000256" key="3">
    <source>
        <dbReference type="ARBA" id="ARBA00022771"/>
    </source>
</evidence>
<accession>A0A564Y4F5</accession>
<dbReference type="EMBL" id="CABIJS010000055">
    <property type="protein sequence ID" value="VUZ41423.1"/>
    <property type="molecule type" value="Genomic_DNA"/>
</dbReference>
<dbReference type="GO" id="GO:0000139">
    <property type="term" value="C:Golgi membrane"/>
    <property type="evidence" value="ECO:0007669"/>
    <property type="project" value="TreeGrafter"/>
</dbReference>
<dbReference type="InterPro" id="IPR038508">
    <property type="entry name" value="ArfGAP_dom_sf"/>
</dbReference>
<keyword evidence="9" id="KW-1185">Reference proteome</keyword>
<keyword evidence="2" id="KW-0479">Metal-binding</keyword>
<dbReference type="CDD" id="cd08830">
    <property type="entry name" value="ArfGap_ArfGap1"/>
    <property type="match status" value="1"/>
</dbReference>
<reference evidence="8 9" key="1">
    <citation type="submission" date="2019-07" db="EMBL/GenBank/DDBJ databases">
        <authorList>
            <person name="Jastrzebski P J."/>
            <person name="Paukszto L."/>
            <person name="Jastrzebski P J."/>
        </authorList>
    </citation>
    <scope>NUCLEOTIDE SEQUENCE [LARGE SCALE GENOMIC DNA]</scope>
    <source>
        <strain evidence="8 9">WMS-il1</strain>
    </source>
</reference>
<evidence type="ECO:0000256" key="1">
    <source>
        <dbReference type="ARBA" id="ARBA00022468"/>
    </source>
</evidence>
<organism evidence="8 9">
    <name type="scientific">Hymenolepis diminuta</name>
    <name type="common">Rat tapeworm</name>
    <dbReference type="NCBI Taxonomy" id="6216"/>
    <lineage>
        <taxon>Eukaryota</taxon>
        <taxon>Metazoa</taxon>
        <taxon>Spiralia</taxon>
        <taxon>Lophotrochozoa</taxon>
        <taxon>Platyhelminthes</taxon>
        <taxon>Cestoda</taxon>
        <taxon>Eucestoda</taxon>
        <taxon>Cyclophyllidea</taxon>
        <taxon>Hymenolepididae</taxon>
        <taxon>Hymenolepis</taxon>
    </lineage>
</organism>
<keyword evidence="4" id="KW-0862">Zinc</keyword>
<dbReference type="GO" id="GO:0008270">
    <property type="term" value="F:zinc ion binding"/>
    <property type="evidence" value="ECO:0007669"/>
    <property type="project" value="UniProtKB-KW"/>
</dbReference>
<evidence type="ECO:0000256" key="6">
    <source>
        <dbReference type="SAM" id="MobiDB-lite"/>
    </source>
</evidence>
<proteinExistence type="predicted"/>
<dbReference type="FunFam" id="1.10.220.150:FF:000014">
    <property type="entry name" value="ADP-ribosylation factor GTPase-activating protein"/>
    <property type="match status" value="1"/>
</dbReference>
<dbReference type="GO" id="GO:0030100">
    <property type="term" value="P:regulation of endocytosis"/>
    <property type="evidence" value="ECO:0007669"/>
    <property type="project" value="TreeGrafter"/>
</dbReference>
<evidence type="ECO:0000256" key="5">
    <source>
        <dbReference type="PROSITE-ProRule" id="PRU00288"/>
    </source>
</evidence>
<dbReference type="PANTHER" id="PTHR46395:SF1">
    <property type="entry name" value="ADP-RIBOSYLATION FACTOR GTPASE-ACTIVATING PROTEIN 1"/>
    <property type="match status" value="1"/>
</dbReference>
<keyword evidence="1" id="KW-0343">GTPase activation</keyword>
<dbReference type="AlphaFoldDB" id="A0A564Y4F5"/>
<dbReference type="Proteomes" id="UP000321570">
    <property type="component" value="Unassembled WGS sequence"/>
</dbReference>
<feature type="region of interest" description="Disordered" evidence="6">
    <location>
        <begin position="121"/>
        <end position="180"/>
    </location>
</feature>
<dbReference type="SMART" id="SM00105">
    <property type="entry name" value="ArfGap"/>
    <property type="match status" value="1"/>
</dbReference>
<evidence type="ECO:0000313" key="9">
    <source>
        <dbReference type="Proteomes" id="UP000321570"/>
    </source>
</evidence>
<dbReference type="GO" id="GO:0005096">
    <property type="term" value="F:GTPase activator activity"/>
    <property type="evidence" value="ECO:0007669"/>
    <property type="project" value="UniProtKB-KW"/>
</dbReference>
<evidence type="ECO:0000259" key="7">
    <source>
        <dbReference type="PROSITE" id="PS50115"/>
    </source>
</evidence>
<name>A0A564Y4F5_HYMDI</name>
<dbReference type="GO" id="GO:0032012">
    <property type="term" value="P:regulation of ARF protein signal transduction"/>
    <property type="evidence" value="ECO:0007669"/>
    <property type="project" value="TreeGrafter"/>
</dbReference>
<evidence type="ECO:0000313" key="8">
    <source>
        <dbReference type="EMBL" id="VUZ41423.1"/>
    </source>
</evidence>
<dbReference type="Gene3D" id="1.10.287.700">
    <property type="entry name" value="Helix hairpin bin"/>
    <property type="match status" value="1"/>
</dbReference>
<evidence type="ECO:0000256" key="2">
    <source>
        <dbReference type="ARBA" id="ARBA00022723"/>
    </source>
</evidence>
<keyword evidence="3 5" id="KW-0863">Zinc-finger</keyword>
<dbReference type="InterPro" id="IPR001164">
    <property type="entry name" value="ArfGAP_dom"/>
</dbReference>